<dbReference type="InterPro" id="IPR020806">
    <property type="entry name" value="PKS_PP-bd"/>
</dbReference>
<accession>A0ABZ1NHP4</accession>
<dbReference type="SMART" id="SM00823">
    <property type="entry name" value="PKS_PP"/>
    <property type="match status" value="1"/>
</dbReference>
<reference evidence="7 8" key="1">
    <citation type="submission" date="2022-10" db="EMBL/GenBank/DDBJ databases">
        <title>The complete genomes of actinobacterial strains from the NBC collection.</title>
        <authorList>
            <person name="Joergensen T.S."/>
            <person name="Alvarez Arevalo M."/>
            <person name="Sterndorff E.B."/>
            <person name="Faurdal D."/>
            <person name="Vuksanovic O."/>
            <person name="Mourched A.-S."/>
            <person name="Charusanti P."/>
            <person name="Shaw S."/>
            <person name="Blin K."/>
            <person name="Weber T."/>
        </authorList>
    </citation>
    <scope>NUCLEOTIDE SEQUENCE [LARGE SCALE GENOMIC DNA]</scope>
    <source>
        <strain evidence="7 8">NBC_01413</strain>
    </source>
</reference>
<gene>
    <name evidence="7" type="ORF">OG308_16515</name>
</gene>
<evidence type="ECO:0000256" key="2">
    <source>
        <dbReference type="ARBA" id="ARBA00022450"/>
    </source>
</evidence>
<dbReference type="InterPro" id="IPR025110">
    <property type="entry name" value="AMP-bd_C"/>
</dbReference>
<comment type="similarity">
    <text evidence="1">Belongs to the ATP-dependent AMP-binding enzyme family.</text>
</comment>
<evidence type="ECO:0000256" key="1">
    <source>
        <dbReference type="ARBA" id="ARBA00006432"/>
    </source>
</evidence>
<evidence type="ECO:0000259" key="6">
    <source>
        <dbReference type="PROSITE" id="PS50075"/>
    </source>
</evidence>
<organism evidence="7 8">
    <name type="scientific">Nocardia salmonicida</name>
    <dbReference type="NCBI Taxonomy" id="53431"/>
    <lineage>
        <taxon>Bacteria</taxon>
        <taxon>Bacillati</taxon>
        <taxon>Actinomycetota</taxon>
        <taxon>Actinomycetes</taxon>
        <taxon>Mycobacteriales</taxon>
        <taxon>Nocardiaceae</taxon>
        <taxon>Nocardia</taxon>
    </lineage>
</organism>
<name>A0ABZ1NHP4_9NOCA</name>
<keyword evidence="3" id="KW-0597">Phosphoprotein</keyword>
<dbReference type="SUPFAM" id="SSF47336">
    <property type="entry name" value="ACP-like"/>
    <property type="match status" value="1"/>
</dbReference>
<dbReference type="RefSeq" id="WP_357365413.1">
    <property type="nucleotide sequence ID" value="NZ_CP109527.1"/>
</dbReference>
<dbReference type="SMART" id="SM01294">
    <property type="entry name" value="PKS_PP_betabranch"/>
    <property type="match status" value="1"/>
</dbReference>
<dbReference type="InterPro" id="IPR042099">
    <property type="entry name" value="ANL_N_sf"/>
</dbReference>
<dbReference type="EMBL" id="CP109527">
    <property type="protein sequence ID" value="WTY39317.1"/>
    <property type="molecule type" value="Genomic_DNA"/>
</dbReference>
<feature type="domain" description="Carrier" evidence="6">
    <location>
        <begin position="565"/>
        <end position="641"/>
    </location>
</feature>
<dbReference type="PANTHER" id="PTHR43201">
    <property type="entry name" value="ACYL-COA SYNTHETASE"/>
    <property type="match status" value="1"/>
</dbReference>
<dbReference type="Gene3D" id="1.10.1200.10">
    <property type="entry name" value="ACP-like"/>
    <property type="match status" value="1"/>
</dbReference>
<feature type="region of interest" description="Disordered" evidence="5">
    <location>
        <begin position="532"/>
        <end position="558"/>
    </location>
</feature>
<keyword evidence="4" id="KW-0436">Ligase</keyword>
<evidence type="ECO:0000256" key="4">
    <source>
        <dbReference type="ARBA" id="ARBA00022598"/>
    </source>
</evidence>
<dbReference type="Pfam" id="PF00550">
    <property type="entry name" value="PP-binding"/>
    <property type="match status" value="1"/>
</dbReference>
<dbReference type="PROSITE" id="PS50075">
    <property type="entry name" value="CARRIER"/>
    <property type="match status" value="1"/>
</dbReference>
<dbReference type="InterPro" id="IPR000873">
    <property type="entry name" value="AMP-dep_synth/lig_dom"/>
</dbReference>
<evidence type="ECO:0000313" key="7">
    <source>
        <dbReference type="EMBL" id="WTY39317.1"/>
    </source>
</evidence>
<dbReference type="InterPro" id="IPR020845">
    <property type="entry name" value="AMP-binding_CS"/>
</dbReference>
<evidence type="ECO:0000256" key="3">
    <source>
        <dbReference type="ARBA" id="ARBA00022553"/>
    </source>
</evidence>
<dbReference type="InterPro" id="IPR009081">
    <property type="entry name" value="PP-bd_ACP"/>
</dbReference>
<evidence type="ECO:0000313" key="8">
    <source>
        <dbReference type="Proteomes" id="UP001621418"/>
    </source>
</evidence>
<proteinExistence type="inferred from homology"/>
<keyword evidence="8" id="KW-1185">Reference proteome</keyword>
<evidence type="ECO:0000256" key="5">
    <source>
        <dbReference type="SAM" id="MobiDB-lite"/>
    </source>
</evidence>
<dbReference type="InterPro" id="IPR006162">
    <property type="entry name" value="Ppantetheine_attach_site"/>
</dbReference>
<dbReference type="InterPro" id="IPR036736">
    <property type="entry name" value="ACP-like_sf"/>
</dbReference>
<dbReference type="Proteomes" id="UP001621418">
    <property type="component" value="Chromosome"/>
</dbReference>
<protein>
    <submittedName>
        <fullName evidence="7">AMP-binding protein</fullName>
    </submittedName>
</protein>
<sequence length="717" mass="76633">MPFHGSPFSSDLSPAARVDELARNRGKQVAVVYEGATYSYAVVAAQSRRLAATLSDGGAMEGERIGYLGGNSLAFLTTFLAAARIGAVFVPVNSRLTSPELALILDDCAPHALIVEPGHRQIVAEALAETDNDRVRLLWAPGDPVLDGPATSPAFADRTPSEEFADDRSTPLRCDADRVAMLTYTSGTTGRPKGVELTHGNLWWNGVNLDMVAPAMPGDITLVVAPLFHTAPFGCFTLRTLLRGGTVVLRRDFEPTHLLADLVDYRVNTVFAVPAMFAAAAAVPEFADADLSALRTAVTAGAPAHAELIGRYLDRGVTLQQAYGLTETLFATCLPAQQAATAPASAGLPLPYTEIRVIDPTSRNVLDEPGARGEVCLRGPTVAGGYRNNDVATAASFDADGWFHTGDVGYLDDDGCLYLVDRLKDMIIVGGDNVYSAEVEQVLARFPGIVDVAVVGVPDPHEGESVVAIVLCQKGIEPSLVELRRFARTELARYKLPTRVVHAEKIPRNAMGKIDKVDIRAVLADGDEHRFSEAAAGGPARTDGTASEPRAGGLRTLASLPPDEQRRAVFDLVTASIARTMHGAPATLTPHDRFDDLGLSSLAAVELSRGLGVALGRRLPTTVVFDHATVGALVKHLQTQLAAEVRRFPALEHLTEFERVVRQDPPSDALRTELRTRLRSSLNRLATTEATMTRPDPVAEASDSELFTLLDAELGSV</sequence>
<dbReference type="Gene3D" id="3.30.300.30">
    <property type="match status" value="1"/>
</dbReference>
<dbReference type="Pfam" id="PF13193">
    <property type="entry name" value="AMP-binding_C"/>
    <property type="match status" value="1"/>
</dbReference>
<dbReference type="InterPro" id="IPR045851">
    <property type="entry name" value="AMP-bd_C_sf"/>
</dbReference>
<keyword evidence="2" id="KW-0596">Phosphopantetheine</keyword>
<dbReference type="PANTHER" id="PTHR43201:SF5">
    <property type="entry name" value="MEDIUM-CHAIN ACYL-COA LIGASE ACSF2, MITOCHONDRIAL"/>
    <property type="match status" value="1"/>
</dbReference>
<dbReference type="PROSITE" id="PS00012">
    <property type="entry name" value="PHOSPHOPANTETHEINE"/>
    <property type="match status" value="1"/>
</dbReference>
<dbReference type="Gene3D" id="3.40.50.12780">
    <property type="entry name" value="N-terminal domain of ligase-like"/>
    <property type="match status" value="1"/>
</dbReference>
<dbReference type="SUPFAM" id="SSF56801">
    <property type="entry name" value="Acetyl-CoA synthetase-like"/>
    <property type="match status" value="1"/>
</dbReference>
<dbReference type="PROSITE" id="PS00455">
    <property type="entry name" value="AMP_BINDING"/>
    <property type="match status" value="1"/>
</dbReference>
<dbReference type="Pfam" id="PF00501">
    <property type="entry name" value="AMP-binding"/>
    <property type="match status" value="1"/>
</dbReference>